<reference evidence="4" key="1">
    <citation type="submission" date="2022-04" db="EMBL/GenBank/DDBJ databases">
        <title>Carnegiea gigantea Genome sequencing and assembly v2.</title>
        <authorList>
            <person name="Copetti D."/>
            <person name="Sanderson M.J."/>
            <person name="Burquez A."/>
            <person name="Wojciechowski M.F."/>
        </authorList>
    </citation>
    <scope>NUCLEOTIDE SEQUENCE</scope>
    <source>
        <strain evidence="4">SGP5-SGP5p</strain>
        <tissue evidence="4">Aerial part</tissue>
    </source>
</reference>
<dbReference type="GO" id="GO:0005634">
    <property type="term" value="C:nucleus"/>
    <property type="evidence" value="ECO:0007669"/>
    <property type="project" value="TreeGrafter"/>
</dbReference>
<protein>
    <recommendedName>
        <fullName evidence="3">NF-kappa-B-activating protein C-terminal domain-containing protein</fullName>
    </recommendedName>
</protein>
<feature type="compositionally biased region" description="Acidic residues" evidence="2">
    <location>
        <begin position="113"/>
        <end position="133"/>
    </location>
</feature>
<accession>A0A9Q1QES7</accession>
<dbReference type="OrthoDB" id="273141at2759"/>
<organism evidence="4 5">
    <name type="scientific">Carnegiea gigantea</name>
    <dbReference type="NCBI Taxonomy" id="171969"/>
    <lineage>
        <taxon>Eukaryota</taxon>
        <taxon>Viridiplantae</taxon>
        <taxon>Streptophyta</taxon>
        <taxon>Embryophyta</taxon>
        <taxon>Tracheophyta</taxon>
        <taxon>Spermatophyta</taxon>
        <taxon>Magnoliopsida</taxon>
        <taxon>eudicotyledons</taxon>
        <taxon>Gunneridae</taxon>
        <taxon>Pentapetalae</taxon>
        <taxon>Caryophyllales</taxon>
        <taxon>Cactineae</taxon>
        <taxon>Cactaceae</taxon>
        <taxon>Cactoideae</taxon>
        <taxon>Echinocereeae</taxon>
        <taxon>Carnegiea</taxon>
    </lineage>
</organism>
<gene>
    <name evidence="4" type="ORF">Cgig2_007731</name>
</gene>
<evidence type="ECO:0000259" key="3">
    <source>
        <dbReference type="Pfam" id="PF06047"/>
    </source>
</evidence>
<evidence type="ECO:0000313" key="5">
    <source>
        <dbReference type="Proteomes" id="UP001153076"/>
    </source>
</evidence>
<evidence type="ECO:0000313" key="4">
    <source>
        <dbReference type="EMBL" id="KAJ8438886.1"/>
    </source>
</evidence>
<dbReference type="EMBL" id="JAKOGI010000238">
    <property type="protein sequence ID" value="KAJ8438886.1"/>
    <property type="molecule type" value="Genomic_DNA"/>
</dbReference>
<proteinExistence type="inferred from homology"/>
<dbReference type="PANTHER" id="PTHR13087:SF0">
    <property type="entry name" value="NFKB ACTIVATING PROTEIN LIKE"/>
    <property type="match status" value="1"/>
</dbReference>
<dbReference type="PANTHER" id="PTHR13087">
    <property type="entry name" value="NF-KAPPA B ACTIVATING PROTEIN"/>
    <property type="match status" value="1"/>
</dbReference>
<dbReference type="Pfam" id="PF06047">
    <property type="entry name" value="Nkap_C"/>
    <property type="match status" value="1"/>
</dbReference>
<evidence type="ECO:0000256" key="1">
    <source>
        <dbReference type="ARBA" id="ARBA00009313"/>
    </source>
</evidence>
<dbReference type="AlphaFoldDB" id="A0A9Q1QES7"/>
<dbReference type="InterPro" id="IPR009269">
    <property type="entry name" value="NKAP_C"/>
</dbReference>
<sequence>MYYLSTTKTQPSGVTTQRLQVLERHRLPRSRNPLPLLDGIIRGFWRAAPPKSVMRLILVRKPAVGVGRIELRGLSEAQEAEIEEDIEELHLRRRRRKWKNSSSRCRSRKSYDVDESDESDESDECSSDESDEESDRRKRRNRSRRHGERSSGRQARSSRRRKRRDSDSDDDDRESDDLRVKSRSSRKKGSKRSKPQREVKDRVVQVMRGKVVVKKAVALINEPPVGPMPLPKVEGRISYGGALRPGEGDAIAQYVQQGRHQRMNAIRIGKENQVYSVDDKRALAMFNYEEKAKREAKVMSDLQRLVQHTIRQDVGPNHDPFGAKEGGVGVVMALGEGRKEMKGSNHLGSLITTIDRNCNGPTRSYWAEIHRGPLRYLRLFCFQPYTACADELEDKQYKGDHRMG</sequence>
<feature type="compositionally biased region" description="Basic residues" evidence="2">
    <location>
        <begin position="181"/>
        <end position="194"/>
    </location>
</feature>
<name>A0A9Q1QES7_9CARY</name>
<dbReference type="Proteomes" id="UP001153076">
    <property type="component" value="Unassembled WGS sequence"/>
</dbReference>
<dbReference type="InterPro" id="IPR040466">
    <property type="entry name" value="NKAP"/>
</dbReference>
<feature type="region of interest" description="Disordered" evidence="2">
    <location>
        <begin position="97"/>
        <end position="202"/>
    </location>
</feature>
<dbReference type="GO" id="GO:0003682">
    <property type="term" value="F:chromatin binding"/>
    <property type="evidence" value="ECO:0007669"/>
    <property type="project" value="InterPro"/>
</dbReference>
<evidence type="ECO:0000256" key="2">
    <source>
        <dbReference type="SAM" id="MobiDB-lite"/>
    </source>
</evidence>
<comment type="similarity">
    <text evidence="1">Belongs to the NKAP family.</text>
</comment>
<feature type="compositionally biased region" description="Basic residues" evidence="2">
    <location>
        <begin position="137"/>
        <end position="147"/>
    </location>
</feature>
<feature type="domain" description="NF-kappa-B-activating protein C-terminal" evidence="3">
    <location>
        <begin position="259"/>
        <end position="307"/>
    </location>
</feature>
<keyword evidence="5" id="KW-1185">Reference proteome</keyword>
<comment type="caution">
    <text evidence="4">The sequence shown here is derived from an EMBL/GenBank/DDBJ whole genome shotgun (WGS) entry which is preliminary data.</text>
</comment>
<dbReference type="GO" id="GO:0010468">
    <property type="term" value="P:regulation of gene expression"/>
    <property type="evidence" value="ECO:0007669"/>
    <property type="project" value="TreeGrafter"/>
</dbReference>